<keyword evidence="1" id="KW-0732">Signal</keyword>
<sequence>MKCLSMLATAFGLLAMASAMPVIEERDEVQTVHLIFHAGPAEYSLAIPADGSVHKTNSDLSVNIIDAPDYNAFYQCKFETQNDATLASSISPEGVNQIMVGPPTPIISVSCQGMCVPTYGDCYRDGQWVGPCCAGYCAANKCRPWVNPWGKNE</sequence>
<reference evidence="2 3" key="1">
    <citation type="journal article" date="2011" name="Nat. Biotechnol.">
        <title>Comparative genomic analysis of the thermophilic biomass-degrading fungi Myceliophthora thermophila and Thielavia terrestris.</title>
        <authorList>
            <person name="Berka R.M."/>
            <person name="Grigoriev I.V."/>
            <person name="Otillar R."/>
            <person name="Salamov A."/>
            <person name="Grimwood J."/>
            <person name="Reid I."/>
            <person name="Ishmael N."/>
            <person name="John T."/>
            <person name="Darmond C."/>
            <person name="Moisan M.-C."/>
            <person name="Henrissat B."/>
            <person name="Coutinho P.M."/>
            <person name="Lombard V."/>
            <person name="Natvig D.O."/>
            <person name="Lindquist E."/>
            <person name="Schmutz J."/>
            <person name="Lucas S."/>
            <person name="Harris P."/>
            <person name="Powlowski J."/>
            <person name="Bellemare A."/>
            <person name="Taylor D."/>
            <person name="Butler G."/>
            <person name="de Vries R.P."/>
            <person name="Allijn I.E."/>
            <person name="van den Brink J."/>
            <person name="Ushinsky S."/>
            <person name="Storms R."/>
            <person name="Powell A.J."/>
            <person name="Paulsen I.T."/>
            <person name="Elbourne L.D.H."/>
            <person name="Baker S.E."/>
            <person name="Magnuson J."/>
            <person name="LaBoissiere S."/>
            <person name="Clutterbuck A.J."/>
            <person name="Martinez D."/>
            <person name="Wogulis M."/>
            <person name="de Leon A.L."/>
            <person name="Rey M.W."/>
            <person name="Tsang A."/>
        </authorList>
    </citation>
    <scope>NUCLEOTIDE SEQUENCE [LARGE SCALE GENOMIC DNA]</scope>
    <source>
        <strain evidence="3">ATCC 42464 / BCRC 31852 / DSM 1799</strain>
    </source>
</reference>
<accession>G2QGC5</accession>
<dbReference type="AlphaFoldDB" id="G2QGC5"/>
<dbReference type="HOGENOM" id="CLU_146834_0_0_1"/>
<dbReference type="VEuPathDB" id="FungiDB:MYCTH_2305952"/>
<dbReference type="OrthoDB" id="4509278at2759"/>
<dbReference type="eggNOG" id="ENOG502T2G8">
    <property type="taxonomic scope" value="Eukaryota"/>
</dbReference>
<feature type="signal peptide" evidence="1">
    <location>
        <begin position="1"/>
        <end position="19"/>
    </location>
</feature>
<dbReference type="Proteomes" id="UP000007322">
    <property type="component" value="Chromosome 4"/>
</dbReference>
<keyword evidence="3" id="KW-1185">Reference proteome</keyword>
<protein>
    <submittedName>
        <fullName evidence="2">Uncharacterized protein</fullName>
    </submittedName>
</protein>
<dbReference type="InParanoid" id="G2QGC5"/>
<dbReference type="RefSeq" id="XP_003663784.1">
    <property type="nucleotide sequence ID" value="XM_003663736.1"/>
</dbReference>
<dbReference type="GeneID" id="11510074"/>
<proteinExistence type="predicted"/>
<evidence type="ECO:0000313" key="3">
    <source>
        <dbReference type="Proteomes" id="UP000007322"/>
    </source>
</evidence>
<gene>
    <name evidence="2" type="ORF">MYCTH_2305952</name>
</gene>
<name>G2QGC5_THET4</name>
<dbReference type="EMBL" id="CP003005">
    <property type="protein sequence ID" value="AEO58539.1"/>
    <property type="molecule type" value="Genomic_DNA"/>
</dbReference>
<evidence type="ECO:0000313" key="2">
    <source>
        <dbReference type="EMBL" id="AEO58539.1"/>
    </source>
</evidence>
<dbReference type="KEGG" id="mtm:MYCTH_2305952"/>
<organism evidence="2 3">
    <name type="scientific">Thermothelomyces thermophilus (strain ATCC 42464 / BCRC 31852 / DSM 1799)</name>
    <name type="common">Sporotrichum thermophile</name>
    <dbReference type="NCBI Taxonomy" id="573729"/>
    <lineage>
        <taxon>Eukaryota</taxon>
        <taxon>Fungi</taxon>
        <taxon>Dikarya</taxon>
        <taxon>Ascomycota</taxon>
        <taxon>Pezizomycotina</taxon>
        <taxon>Sordariomycetes</taxon>
        <taxon>Sordariomycetidae</taxon>
        <taxon>Sordariales</taxon>
        <taxon>Chaetomiaceae</taxon>
        <taxon>Thermothelomyces</taxon>
    </lineage>
</organism>
<feature type="chain" id="PRO_5003436279" evidence="1">
    <location>
        <begin position="20"/>
        <end position="153"/>
    </location>
</feature>
<evidence type="ECO:0000256" key="1">
    <source>
        <dbReference type="SAM" id="SignalP"/>
    </source>
</evidence>
<dbReference type="OMA" id="FCAATRC"/>